<evidence type="ECO:0000256" key="2">
    <source>
        <dbReference type="ARBA" id="ARBA00022741"/>
    </source>
</evidence>
<keyword evidence="4 9" id="KW-0347">Helicase</keyword>
<dbReference type="Pfam" id="PF00006">
    <property type="entry name" value="ATP-synt_ab"/>
    <property type="match status" value="1"/>
</dbReference>
<dbReference type="InterPro" id="IPR000194">
    <property type="entry name" value="ATPase_F1/V1/A1_a/bsu_nucl-bd"/>
</dbReference>
<dbReference type="SMART" id="SM00357">
    <property type="entry name" value="CSP"/>
    <property type="match status" value="1"/>
</dbReference>
<dbReference type="SUPFAM" id="SSF52540">
    <property type="entry name" value="P-loop containing nucleoside triphosphate hydrolases"/>
    <property type="match status" value="1"/>
</dbReference>
<dbReference type="InterPro" id="IPR012340">
    <property type="entry name" value="NA-bd_OB-fold"/>
</dbReference>
<evidence type="ECO:0000256" key="9">
    <source>
        <dbReference type="HAMAP-Rule" id="MF_01884"/>
    </source>
</evidence>
<dbReference type="CDD" id="cd01128">
    <property type="entry name" value="rho_factor_C"/>
    <property type="match status" value="1"/>
</dbReference>
<keyword evidence="3 9" id="KW-0378">Hydrolase</keyword>
<feature type="binding site" evidence="9">
    <location>
        <position position="211"/>
    </location>
    <ligand>
        <name>ATP</name>
        <dbReference type="ChEBI" id="CHEBI:30616"/>
    </ligand>
</feature>
<dbReference type="InterPro" id="IPR027417">
    <property type="entry name" value="P-loop_NTPase"/>
</dbReference>
<dbReference type="RefSeq" id="WP_027954710.1">
    <property type="nucleotide sequence ID" value="NZ_JAEKJY010000002.1"/>
</dbReference>
<comment type="caution">
    <text evidence="9">Lacks conserved residue(s) required for the propagation of feature annotation.</text>
</comment>
<dbReference type="Gene3D" id="3.40.50.300">
    <property type="entry name" value="P-loop containing nucleotide triphosphate hydrolases"/>
    <property type="match status" value="1"/>
</dbReference>
<keyword evidence="14" id="KW-1185">Reference proteome</keyword>
<proteinExistence type="inferred from homology"/>
<reference evidence="13 14" key="1">
    <citation type="submission" date="2020-12" db="EMBL/GenBank/DDBJ databases">
        <title>Oil enriched cultivation method for isolating marine PHA-producing bacteria.</title>
        <authorList>
            <person name="Zheng W."/>
            <person name="Yu S."/>
            <person name="Huang Y."/>
        </authorList>
    </citation>
    <scope>NUCLEOTIDE SEQUENCE [LARGE SCALE GENOMIC DNA]</scope>
    <source>
        <strain evidence="13 14">SY-2-6</strain>
    </source>
</reference>
<dbReference type="InterPro" id="IPR011112">
    <property type="entry name" value="Rho-like_N"/>
</dbReference>
<sequence>MADLTISNLETLTLKDLYTKARQYKVSYYAKLTKRELIFAILKAQAEKDGFLFMDGILEIIPSEGFGFLRPINYSPSAEDIYISASQIRRFDLRNGDKVSGKVRPPKENERYYGLLHVDAVNGEDPDSAKERVHFPALTPLYPDRHMKLETETKKLSTRIMDLMAPVGYGQRGLIVAPPKAGKTMLLKQMANSISTNHPDAKLIILLVDERPEEVTDIERSVAPDVDVVSSTFDEVPENHIKVSELVLERAMRLVEHKRDVIVLMDSITRLARAYNLVIPPSGRTLSGGIDPAAFHRPKRFFGAARNIEEGGSLTILATALVDTGSRMDDVIYEEFKGTGNMELHLDRSLAERRIFPAIDIVRSGTRKEELLLPQTQLDKIWAIRKTMSDSHDFADRFLRRLRASKNNDEFFDLMDKDMKGKASPARR</sequence>
<keyword evidence="5 9" id="KW-0067">ATP-binding</keyword>
<evidence type="ECO:0000256" key="3">
    <source>
        <dbReference type="ARBA" id="ARBA00022801"/>
    </source>
</evidence>
<dbReference type="PROSITE" id="PS51856">
    <property type="entry name" value="RHO_RNA_BD"/>
    <property type="match status" value="1"/>
</dbReference>
<evidence type="ECO:0000256" key="5">
    <source>
        <dbReference type="ARBA" id="ARBA00022840"/>
    </source>
</evidence>
<dbReference type="EMBL" id="JAEKJY010000002">
    <property type="protein sequence ID" value="MBN8234980.1"/>
    <property type="molecule type" value="Genomic_DNA"/>
</dbReference>
<feature type="binding site" evidence="9">
    <location>
        <begin position="168"/>
        <end position="173"/>
    </location>
    <ligand>
        <name>ATP</name>
        <dbReference type="ChEBI" id="CHEBI:30616"/>
    </ligand>
</feature>
<dbReference type="InterPro" id="IPR036269">
    <property type="entry name" value="Rho_N_sf"/>
</dbReference>
<dbReference type="SUPFAM" id="SSF68912">
    <property type="entry name" value="Rho N-terminal domain-like"/>
    <property type="match status" value="1"/>
</dbReference>
<comment type="similarity">
    <text evidence="9 11">Belongs to the Rho family.</text>
</comment>
<evidence type="ECO:0000256" key="11">
    <source>
        <dbReference type="PROSITE-ProRule" id="PRU01203"/>
    </source>
</evidence>
<accession>A0ABS3DUG7</accession>
<evidence type="ECO:0000313" key="14">
    <source>
        <dbReference type="Proteomes" id="UP000663970"/>
    </source>
</evidence>
<feature type="domain" description="Rho RNA-BD" evidence="12">
    <location>
        <begin position="51"/>
        <end position="125"/>
    </location>
</feature>
<dbReference type="SMART" id="SM00382">
    <property type="entry name" value="AAA"/>
    <property type="match status" value="1"/>
</dbReference>
<comment type="caution">
    <text evidence="13">The sequence shown here is derived from an EMBL/GenBank/DDBJ whole genome shotgun (WGS) entry which is preliminary data.</text>
</comment>
<protein>
    <recommendedName>
        <fullName evidence="9 10">Transcription termination factor Rho</fullName>
        <ecNumber evidence="9 10">3.6.4.-</ecNumber>
    </recommendedName>
    <alternativeName>
        <fullName evidence="9">ATP-dependent helicase Rho</fullName>
    </alternativeName>
</protein>
<evidence type="ECO:0000256" key="1">
    <source>
        <dbReference type="ARBA" id="ARBA00022472"/>
    </source>
</evidence>
<comment type="subunit">
    <text evidence="9">Homohexamer. The homohexamer assembles into an open ring structure.</text>
</comment>
<dbReference type="Gene3D" id="1.10.720.10">
    <property type="match status" value="1"/>
</dbReference>
<dbReference type="InterPro" id="IPR011129">
    <property type="entry name" value="CSD"/>
</dbReference>
<dbReference type="Gene3D" id="2.40.50.140">
    <property type="entry name" value="Nucleic acid-binding proteins"/>
    <property type="match status" value="1"/>
</dbReference>
<keyword evidence="8 9" id="KW-0804">Transcription</keyword>
<dbReference type="SUPFAM" id="SSF50249">
    <property type="entry name" value="Nucleic acid-binding proteins"/>
    <property type="match status" value="1"/>
</dbReference>
<evidence type="ECO:0000313" key="13">
    <source>
        <dbReference type="EMBL" id="MBN8234980.1"/>
    </source>
</evidence>
<evidence type="ECO:0000256" key="7">
    <source>
        <dbReference type="ARBA" id="ARBA00023015"/>
    </source>
</evidence>
<dbReference type="HAMAP" id="MF_01884">
    <property type="entry name" value="Rho"/>
    <property type="match status" value="1"/>
</dbReference>
<dbReference type="NCBIfam" id="TIGR00767">
    <property type="entry name" value="rho"/>
    <property type="match status" value="1"/>
</dbReference>
<dbReference type="EC" id="3.6.4.-" evidence="9 10"/>
<name>A0ABS3DUG7_9BACI</name>
<keyword evidence="7 9" id="KW-0805">Transcription regulation</keyword>
<dbReference type="CDD" id="cd04459">
    <property type="entry name" value="Rho_CSD"/>
    <property type="match status" value="1"/>
</dbReference>
<evidence type="ECO:0000259" key="12">
    <source>
        <dbReference type="PROSITE" id="PS51856"/>
    </source>
</evidence>
<dbReference type="Pfam" id="PF07498">
    <property type="entry name" value="Rho_N"/>
    <property type="match status" value="1"/>
</dbReference>
<dbReference type="InterPro" id="IPR041703">
    <property type="entry name" value="Rho_factor_ATP-bd"/>
</dbReference>
<dbReference type="PANTHER" id="PTHR46425:SF1">
    <property type="entry name" value="TRANSCRIPTION TERMINATION FACTOR RHO"/>
    <property type="match status" value="1"/>
</dbReference>
<dbReference type="NCBIfam" id="NF006886">
    <property type="entry name" value="PRK09376.1"/>
    <property type="match status" value="1"/>
</dbReference>
<dbReference type="InterPro" id="IPR004665">
    <property type="entry name" value="Term_rho"/>
</dbReference>
<keyword evidence="1 9" id="KW-0806">Transcription termination</keyword>
<dbReference type="InterPro" id="IPR003593">
    <property type="entry name" value="AAA+_ATPase"/>
</dbReference>
<dbReference type="Pfam" id="PF07497">
    <property type="entry name" value="Rho_RNA_bind"/>
    <property type="match status" value="1"/>
</dbReference>
<comment type="function">
    <text evidence="9">Facilitates transcription termination by a mechanism that involves Rho binding to the nascent RNA, activation of Rho's RNA-dependent ATPase activity, and release of the mRNA from the DNA template.</text>
</comment>
<keyword evidence="6 9" id="KW-0694">RNA-binding</keyword>
<organism evidence="13 14">
    <name type="scientific">Halobacillus kuroshimensis</name>
    <dbReference type="NCBI Taxonomy" id="302481"/>
    <lineage>
        <taxon>Bacteria</taxon>
        <taxon>Bacillati</taxon>
        <taxon>Bacillota</taxon>
        <taxon>Bacilli</taxon>
        <taxon>Bacillales</taxon>
        <taxon>Bacillaceae</taxon>
        <taxon>Halobacillus</taxon>
    </lineage>
</organism>
<feature type="binding site" evidence="9">
    <location>
        <begin position="180"/>
        <end position="185"/>
    </location>
    <ligand>
        <name>ATP</name>
        <dbReference type="ChEBI" id="CHEBI:30616"/>
    </ligand>
</feature>
<dbReference type="PANTHER" id="PTHR46425">
    <property type="entry name" value="TRANSCRIPTION TERMINATION FACTOR RHO"/>
    <property type="match status" value="1"/>
</dbReference>
<dbReference type="SMART" id="SM00959">
    <property type="entry name" value="Rho_N"/>
    <property type="match status" value="1"/>
</dbReference>
<dbReference type="Proteomes" id="UP000663970">
    <property type="component" value="Unassembled WGS sequence"/>
</dbReference>
<dbReference type="InterPro" id="IPR011113">
    <property type="entry name" value="Rho_RNA-bd"/>
</dbReference>
<evidence type="ECO:0000256" key="8">
    <source>
        <dbReference type="ARBA" id="ARBA00023163"/>
    </source>
</evidence>
<evidence type="ECO:0000256" key="6">
    <source>
        <dbReference type="ARBA" id="ARBA00022884"/>
    </source>
</evidence>
<evidence type="ECO:0000256" key="4">
    <source>
        <dbReference type="ARBA" id="ARBA00022806"/>
    </source>
</evidence>
<evidence type="ECO:0000256" key="10">
    <source>
        <dbReference type="NCBIfam" id="TIGR00767"/>
    </source>
</evidence>
<keyword evidence="2 9" id="KW-0547">Nucleotide-binding</keyword>
<gene>
    <name evidence="9 13" type="primary">rho</name>
    <name evidence="13" type="ORF">JF544_06945</name>
</gene>